<dbReference type="RefSeq" id="WP_117321063.1">
    <property type="nucleotide sequence ID" value="NZ_QVTD01000003.1"/>
</dbReference>
<organism evidence="2 3">
    <name type="scientific">Peribacillus glennii</name>
    <dbReference type="NCBI Taxonomy" id="2303991"/>
    <lineage>
        <taxon>Bacteria</taxon>
        <taxon>Bacillati</taxon>
        <taxon>Bacillota</taxon>
        <taxon>Bacilli</taxon>
        <taxon>Bacillales</taxon>
        <taxon>Bacillaceae</taxon>
        <taxon>Peribacillus</taxon>
    </lineage>
</organism>
<dbReference type="Gene3D" id="3.40.50.720">
    <property type="entry name" value="NAD(P)-binding Rossmann-like Domain"/>
    <property type="match status" value="1"/>
</dbReference>
<dbReference type="InterPro" id="IPR001509">
    <property type="entry name" value="Epimerase_deHydtase"/>
</dbReference>
<dbReference type="EMBL" id="QVTD01000003">
    <property type="protein sequence ID" value="RFU64887.1"/>
    <property type="molecule type" value="Genomic_DNA"/>
</dbReference>
<dbReference type="InterPro" id="IPR050177">
    <property type="entry name" value="Lipid_A_modif_metabolic_enz"/>
</dbReference>
<proteinExistence type="predicted"/>
<keyword evidence="3" id="KW-1185">Reference proteome</keyword>
<dbReference type="Proteomes" id="UP000262939">
    <property type="component" value="Unassembled WGS sequence"/>
</dbReference>
<name>A0A372LF65_9BACI</name>
<gene>
    <name evidence="2" type="ORF">D0466_02905</name>
</gene>
<dbReference type="PANTHER" id="PTHR43245:SF13">
    <property type="entry name" value="UDP-D-APIOSE_UDP-D-XYLOSE SYNTHASE 2"/>
    <property type="match status" value="1"/>
</dbReference>
<evidence type="ECO:0000313" key="3">
    <source>
        <dbReference type="Proteomes" id="UP000262939"/>
    </source>
</evidence>
<evidence type="ECO:0000259" key="1">
    <source>
        <dbReference type="Pfam" id="PF01370"/>
    </source>
</evidence>
<dbReference type="Gene3D" id="3.90.25.10">
    <property type="entry name" value="UDP-galactose 4-epimerase, domain 1"/>
    <property type="match status" value="1"/>
</dbReference>
<dbReference type="OrthoDB" id="9771073at2"/>
<dbReference type="PANTHER" id="PTHR43245">
    <property type="entry name" value="BIFUNCTIONAL POLYMYXIN RESISTANCE PROTEIN ARNA"/>
    <property type="match status" value="1"/>
</dbReference>
<dbReference type="AlphaFoldDB" id="A0A372LF65"/>
<accession>A0A372LF65</accession>
<dbReference type="InterPro" id="IPR036291">
    <property type="entry name" value="NAD(P)-bd_dom_sf"/>
</dbReference>
<dbReference type="SUPFAM" id="SSF51735">
    <property type="entry name" value="NAD(P)-binding Rossmann-fold domains"/>
    <property type="match status" value="1"/>
</dbReference>
<dbReference type="Pfam" id="PF01370">
    <property type="entry name" value="Epimerase"/>
    <property type="match status" value="1"/>
</dbReference>
<evidence type="ECO:0000313" key="2">
    <source>
        <dbReference type="EMBL" id="RFU64887.1"/>
    </source>
</evidence>
<comment type="caution">
    <text evidence="2">The sequence shown here is derived from an EMBL/GenBank/DDBJ whole genome shotgun (WGS) entry which is preliminary data.</text>
</comment>
<feature type="domain" description="NAD-dependent epimerase/dehydratase" evidence="1">
    <location>
        <begin position="4"/>
        <end position="227"/>
    </location>
</feature>
<sequence length="304" mass="33861">MEKVLVTGGAGFIGSHIVEKLLEEKYEVIVVDDLSSGNKHNLPEGTNFYNININDADLESIFINEKPVYVLHQAAQVSVQESVENPLYDGSVNILGTIHLLQLSVKYSVKKFVFASSAAIYGQPGYLPVDEQHDPKPVSFYGLSKLTAETYIELFSQFFGLSYCILRYSNVYGTRQNVQGEAGVVSIFIDQLLKNQQPKIYGDGNQTRDFIYVEDIASGCVQALSFGNNIVLNLSTNTQTSINQLLEMLLNFSLKDTEPVYLPAKTGDIPHSCLANHEAKNKLNWAPAYSLQKGILKTLDYFRK</sequence>
<protein>
    <submittedName>
        <fullName evidence="2">NAD-dependent epimerase/dehydratase family protein</fullName>
    </submittedName>
</protein>
<reference evidence="2 3" key="1">
    <citation type="submission" date="2018-08" db="EMBL/GenBank/DDBJ databases">
        <title>Bacillus chawlae sp. nov., Bacillus glennii sp. nov., and Bacillus saganii sp. nov. Isolated from the Vehicle Assembly Building at Kennedy Space Center where the Viking Spacecraft were Assembled.</title>
        <authorList>
            <person name="Seuylemezian A."/>
            <person name="Vaishampayan P."/>
        </authorList>
    </citation>
    <scope>NUCLEOTIDE SEQUENCE [LARGE SCALE GENOMIC DNA]</scope>
    <source>
        <strain evidence="2 3">V44-8</strain>
    </source>
</reference>